<proteinExistence type="predicted"/>
<evidence type="ECO:0000313" key="2">
    <source>
        <dbReference type="Proteomes" id="UP000800096"/>
    </source>
</evidence>
<keyword evidence="2" id="KW-1185">Reference proteome</keyword>
<gene>
    <name evidence="1" type="ORF">BDU57DRAFT_454841</name>
</gene>
<protein>
    <submittedName>
        <fullName evidence="1">Uncharacterized protein</fullName>
    </submittedName>
</protein>
<name>A0A6A5QGK4_AMPQU</name>
<dbReference type="OrthoDB" id="3927820at2759"/>
<dbReference type="AlphaFoldDB" id="A0A6A5QGK4"/>
<dbReference type="Proteomes" id="UP000800096">
    <property type="component" value="Unassembled WGS sequence"/>
</dbReference>
<evidence type="ECO:0000313" key="1">
    <source>
        <dbReference type="EMBL" id="KAF1914871.1"/>
    </source>
</evidence>
<sequence length="163" mass="18209">MPNFERLQYSNKESVKVNMGLTYGTRHDSNRISTASVGTHTNNPAVDVDFARLTAPMVASARQLGTAALIHKLLHPPPHAFVYGVLSMQWVIGVIGPQHIKFRNNDERYVLAFNSQLRTQGAAYGIPVLYREWLCGDDEEMSATEQGLHLTPGYFEEVSSDEM</sequence>
<dbReference type="EMBL" id="ML979137">
    <property type="protein sequence ID" value="KAF1914871.1"/>
    <property type="molecule type" value="Genomic_DNA"/>
</dbReference>
<accession>A0A6A5QGK4</accession>
<organism evidence="1 2">
    <name type="scientific">Ampelomyces quisqualis</name>
    <name type="common">Powdery mildew agent</name>
    <dbReference type="NCBI Taxonomy" id="50730"/>
    <lineage>
        <taxon>Eukaryota</taxon>
        <taxon>Fungi</taxon>
        <taxon>Dikarya</taxon>
        <taxon>Ascomycota</taxon>
        <taxon>Pezizomycotina</taxon>
        <taxon>Dothideomycetes</taxon>
        <taxon>Pleosporomycetidae</taxon>
        <taxon>Pleosporales</taxon>
        <taxon>Pleosporineae</taxon>
        <taxon>Phaeosphaeriaceae</taxon>
        <taxon>Ampelomyces</taxon>
    </lineage>
</organism>
<reference evidence="1" key="1">
    <citation type="journal article" date="2020" name="Stud. Mycol.">
        <title>101 Dothideomycetes genomes: a test case for predicting lifestyles and emergence of pathogens.</title>
        <authorList>
            <person name="Haridas S."/>
            <person name="Albert R."/>
            <person name="Binder M."/>
            <person name="Bloem J."/>
            <person name="Labutti K."/>
            <person name="Salamov A."/>
            <person name="Andreopoulos B."/>
            <person name="Baker S."/>
            <person name="Barry K."/>
            <person name="Bills G."/>
            <person name="Bluhm B."/>
            <person name="Cannon C."/>
            <person name="Castanera R."/>
            <person name="Culley D."/>
            <person name="Daum C."/>
            <person name="Ezra D."/>
            <person name="Gonzalez J."/>
            <person name="Henrissat B."/>
            <person name="Kuo A."/>
            <person name="Liang C."/>
            <person name="Lipzen A."/>
            <person name="Lutzoni F."/>
            <person name="Magnuson J."/>
            <person name="Mondo S."/>
            <person name="Nolan M."/>
            <person name="Ohm R."/>
            <person name="Pangilinan J."/>
            <person name="Park H.-J."/>
            <person name="Ramirez L."/>
            <person name="Alfaro M."/>
            <person name="Sun H."/>
            <person name="Tritt A."/>
            <person name="Yoshinaga Y."/>
            <person name="Zwiers L.-H."/>
            <person name="Turgeon B."/>
            <person name="Goodwin S."/>
            <person name="Spatafora J."/>
            <person name="Crous P."/>
            <person name="Grigoriev I."/>
        </authorList>
    </citation>
    <scope>NUCLEOTIDE SEQUENCE</scope>
    <source>
        <strain evidence="1">HMLAC05119</strain>
    </source>
</reference>